<dbReference type="PANTHER" id="PTHR48228">
    <property type="entry name" value="SUCCINYL-COA--D-CITRAMALATE COA-TRANSFERASE"/>
    <property type="match status" value="1"/>
</dbReference>
<keyword evidence="2" id="KW-1185">Reference proteome</keyword>
<reference evidence="1 2" key="1">
    <citation type="submission" date="2022-10" db="EMBL/GenBank/DDBJ databases">
        <title>Roseococcus glaciei nov., sp. nov., isolated from glacier.</title>
        <authorList>
            <person name="Liu Q."/>
            <person name="Xin Y.-H."/>
        </authorList>
    </citation>
    <scope>NUCLEOTIDE SEQUENCE [LARGE SCALE GENOMIC DNA]</scope>
    <source>
        <strain evidence="1 2">MDT2-1-1</strain>
    </source>
</reference>
<dbReference type="RefSeq" id="WP_301588788.1">
    <property type="nucleotide sequence ID" value="NZ_JAPFQI010000001.1"/>
</dbReference>
<dbReference type="Gene3D" id="3.30.1540.10">
    <property type="entry name" value="formyl-coa transferase, domain 3"/>
    <property type="match status" value="1"/>
</dbReference>
<sequence>METLAALLDQTGLDRRLAFGARLTGEDPVLPSSFRIGEAAQSTIAAVALAAAAIHAARGGPTQGVSLEMRHAALEFRSERHLRENGAAPPDPWDAIAGAYPTRDGRVVRLHTNFPHHRDGILRLLGCEASREAVAEALRGRDAIPFEEEATAAGLCVAAMRDFAEWDAHGHGKALAAVPLIEITRIGDAPPLPLPPLAARPLEGMRVLELTRVIAGPVAGRALAAHGAQVLHVTAPHLPAVDTLVKDTGRGKRCAALDLRDASARDRLRSLVQGADAFLQSYRPGGLSGLGFSAPALAALRPGIVVAELSAYGWTGPWTGKRGFDSLVQTATGFNVAEAEAAGTAPPRVLPCQPLDHASGYLLALGVLAAWMRRAQEGGSWQVRVALARTGMWLRGLGQVTDGFRIPDPRQEEIGELLTVERGAWGAMTHLRHAARMDATPPHWALPAAPLGSSPADWA</sequence>
<evidence type="ECO:0000313" key="2">
    <source>
        <dbReference type="Proteomes" id="UP001526430"/>
    </source>
</evidence>
<proteinExistence type="predicted"/>
<dbReference type="InterPro" id="IPR023606">
    <property type="entry name" value="CoA-Trfase_III_dom_1_sf"/>
</dbReference>
<dbReference type="InterPro" id="IPR050509">
    <property type="entry name" value="CoA-transferase_III"/>
</dbReference>
<dbReference type="Pfam" id="PF02515">
    <property type="entry name" value="CoA_transf_3"/>
    <property type="match status" value="1"/>
</dbReference>
<keyword evidence="1" id="KW-0808">Transferase</keyword>
<comment type="caution">
    <text evidence="1">The sequence shown here is derived from an EMBL/GenBank/DDBJ whole genome shotgun (WGS) entry which is preliminary data.</text>
</comment>
<evidence type="ECO:0000313" key="1">
    <source>
        <dbReference type="EMBL" id="MCW8084982.1"/>
    </source>
</evidence>
<dbReference type="Gene3D" id="3.40.50.10540">
    <property type="entry name" value="Crotonobetainyl-coa:carnitine coa-transferase, domain 1"/>
    <property type="match status" value="2"/>
</dbReference>
<dbReference type="PANTHER" id="PTHR48228:SF4">
    <property type="entry name" value="BLR3030 PROTEIN"/>
    <property type="match status" value="1"/>
</dbReference>
<gene>
    <name evidence="1" type="ORF">OF850_05035</name>
</gene>
<dbReference type="EMBL" id="JAPFQI010000001">
    <property type="protein sequence ID" value="MCW8084982.1"/>
    <property type="molecule type" value="Genomic_DNA"/>
</dbReference>
<dbReference type="InterPro" id="IPR044855">
    <property type="entry name" value="CoA-Trfase_III_dom3_sf"/>
</dbReference>
<protein>
    <submittedName>
        <fullName evidence="1">CoA transferase</fullName>
    </submittedName>
</protein>
<dbReference type="InterPro" id="IPR003673">
    <property type="entry name" value="CoA-Trfase_fam_III"/>
</dbReference>
<dbReference type="GO" id="GO:0016740">
    <property type="term" value="F:transferase activity"/>
    <property type="evidence" value="ECO:0007669"/>
    <property type="project" value="UniProtKB-KW"/>
</dbReference>
<dbReference type="Proteomes" id="UP001526430">
    <property type="component" value="Unassembled WGS sequence"/>
</dbReference>
<organism evidence="1 2">
    <name type="scientific">Sabulicella glaciei</name>
    <dbReference type="NCBI Taxonomy" id="2984948"/>
    <lineage>
        <taxon>Bacteria</taxon>
        <taxon>Pseudomonadati</taxon>
        <taxon>Pseudomonadota</taxon>
        <taxon>Alphaproteobacteria</taxon>
        <taxon>Acetobacterales</taxon>
        <taxon>Acetobacteraceae</taxon>
        <taxon>Sabulicella</taxon>
    </lineage>
</organism>
<name>A0ABT3NS42_9PROT</name>
<accession>A0ABT3NS42</accession>
<dbReference type="SUPFAM" id="SSF89796">
    <property type="entry name" value="CoA-transferase family III (CaiB/BaiF)"/>
    <property type="match status" value="2"/>
</dbReference>